<sequence length="452" mass="49083">MKSCKILMPIGSLGGGINQESFDRGMALKPDVIAVDAGSTDSGPASLALGECKYTRAMLEHDLGITVRGAIKAGIPLLVGTCGTSGTNSTVDECAEVVEEIFKKEGFKGKIAKVYSQQDPEVLKKKWDEGKIHPLEGAPEITKEVFDECTNIVALMGVEPFIEALNNGANVVLCGRATDTAIIAAMPLMMGLDPAAAWHGAKTVECGSQCTDGAGGDGVFLEVDEKGFYVTPLQEGVHCTPYTVSAHLLYENSDPFKLTEPSGSIHAEDAVYTQVDDYTVRVTGTKFEHAKQYTMKLEGASIAGYQTISLVGIADKKVMADPETWIKNISNHVAKYLSKMGISPDEYTFDFKAYGYNAVVPGPVPEDTPPPREIGMLLTVTSDTQEKATKIAKFFNPFLLHFPADFNDQLPSFAFPFSPVDIPRGRTYEFRLHHVVDVDDPLELVQFEYVDM</sequence>
<evidence type="ECO:0000313" key="2">
    <source>
        <dbReference type="EMBL" id="AOT71319.1"/>
    </source>
</evidence>
<organism evidence="2 3">
    <name type="scientific">Geosporobacter ferrireducens</name>
    <dbReference type="NCBI Taxonomy" id="1424294"/>
    <lineage>
        <taxon>Bacteria</taxon>
        <taxon>Bacillati</taxon>
        <taxon>Bacillota</taxon>
        <taxon>Clostridia</taxon>
        <taxon>Peptostreptococcales</taxon>
        <taxon>Thermotaleaceae</taxon>
        <taxon>Geosporobacter</taxon>
    </lineage>
</organism>
<evidence type="ECO:0000313" key="3">
    <source>
        <dbReference type="Proteomes" id="UP000095743"/>
    </source>
</evidence>
<dbReference type="Proteomes" id="UP000095743">
    <property type="component" value="Chromosome"/>
</dbReference>
<dbReference type="STRING" id="1424294.Gferi_18220"/>
<reference evidence="2 3" key="1">
    <citation type="submission" date="2016-09" db="EMBL/GenBank/DDBJ databases">
        <title>Genomic analysis reveals versatility of anaerobic energy metabolism of Geosporobacter ferrireducens IRF9 of phylum Firmicutes.</title>
        <authorList>
            <person name="Kim S.-J."/>
        </authorList>
    </citation>
    <scope>NUCLEOTIDE SEQUENCE [LARGE SCALE GENOMIC DNA]</scope>
    <source>
        <strain evidence="2 3">IRF9</strain>
    </source>
</reference>
<evidence type="ECO:0000259" key="1">
    <source>
        <dbReference type="Pfam" id="PF07287"/>
    </source>
</evidence>
<keyword evidence="3" id="KW-1185">Reference proteome</keyword>
<dbReference type="RefSeq" id="WP_069979010.1">
    <property type="nucleotide sequence ID" value="NZ_CP017269.1"/>
</dbReference>
<dbReference type="Pfam" id="PF07287">
    <property type="entry name" value="AtuA"/>
    <property type="match status" value="1"/>
</dbReference>
<dbReference type="OrthoDB" id="9763456at2"/>
<feature type="domain" description="Acyclic terpene utilisation N-terminal" evidence="1">
    <location>
        <begin position="91"/>
        <end position="404"/>
    </location>
</feature>
<protein>
    <recommendedName>
        <fullName evidence="1">Acyclic terpene utilisation N-terminal domain-containing protein</fullName>
    </recommendedName>
</protein>
<dbReference type="InterPro" id="IPR010839">
    <property type="entry name" value="AtuA_N"/>
</dbReference>
<dbReference type="AlphaFoldDB" id="A0A1D8GK96"/>
<gene>
    <name evidence="2" type="ORF">Gferi_18220</name>
</gene>
<dbReference type="KEGG" id="gfe:Gferi_18220"/>
<name>A0A1D8GK96_9FIRM</name>
<accession>A0A1D8GK96</accession>
<dbReference type="EMBL" id="CP017269">
    <property type="protein sequence ID" value="AOT71319.1"/>
    <property type="molecule type" value="Genomic_DNA"/>
</dbReference>
<proteinExistence type="predicted"/>